<gene>
    <name evidence="2" type="ORF">CRENPOLYSF1_610043</name>
</gene>
<evidence type="ECO:0000313" key="2">
    <source>
        <dbReference type="EMBL" id="SJM94993.1"/>
    </source>
</evidence>
<reference evidence="3" key="1">
    <citation type="submission" date="2017-02" db="EMBL/GenBank/DDBJ databases">
        <authorList>
            <person name="Daims H."/>
        </authorList>
    </citation>
    <scope>NUCLEOTIDE SEQUENCE [LARGE SCALE GENOMIC DNA]</scope>
</reference>
<protein>
    <recommendedName>
        <fullName evidence="4">DUF1640 domain-containing protein</fullName>
    </recommendedName>
</protein>
<keyword evidence="1" id="KW-0812">Transmembrane</keyword>
<evidence type="ECO:0008006" key="4">
    <source>
        <dbReference type="Google" id="ProtNLM"/>
    </source>
</evidence>
<name>A0A1R4HFJ6_9GAMM</name>
<keyword evidence="1" id="KW-1133">Transmembrane helix</keyword>
<feature type="transmembrane region" description="Helical" evidence="1">
    <location>
        <begin position="87"/>
        <end position="110"/>
    </location>
</feature>
<dbReference type="Gene3D" id="1.20.5.340">
    <property type="match status" value="1"/>
</dbReference>
<evidence type="ECO:0000256" key="1">
    <source>
        <dbReference type="SAM" id="Phobius"/>
    </source>
</evidence>
<evidence type="ECO:0000313" key="3">
    <source>
        <dbReference type="Proteomes" id="UP000195667"/>
    </source>
</evidence>
<proteinExistence type="predicted"/>
<keyword evidence="1" id="KW-0472">Membrane</keyword>
<sequence>MTSVAIDTYALVTKLKEAGIPEQQAAAQIEAITKAIDTAMEQSRHEHDLDNLVTNKNLDARIRETELKIELVKSELKRDIAETKAELIRWVVAVGLLQITLISGLIFRLADKI</sequence>
<dbReference type="Proteomes" id="UP000195667">
    <property type="component" value="Unassembled WGS sequence"/>
</dbReference>
<dbReference type="EMBL" id="FUKI01000139">
    <property type="protein sequence ID" value="SJM94993.1"/>
    <property type="molecule type" value="Genomic_DNA"/>
</dbReference>
<organism evidence="2 3">
    <name type="scientific">Crenothrix polyspora</name>
    <dbReference type="NCBI Taxonomy" id="360316"/>
    <lineage>
        <taxon>Bacteria</taxon>
        <taxon>Pseudomonadati</taxon>
        <taxon>Pseudomonadota</taxon>
        <taxon>Gammaproteobacteria</taxon>
        <taxon>Methylococcales</taxon>
        <taxon>Crenotrichaceae</taxon>
        <taxon>Crenothrix</taxon>
    </lineage>
</organism>
<keyword evidence="3" id="KW-1185">Reference proteome</keyword>
<dbReference type="RefSeq" id="WP_087144584.1">
    <property type="nucleotide sequence ID" value="NZ_FUKI01000139.1"/>
</dbReference>
<accession>A0A1R4HFJ6</accession>
<dbReference type="AlphaFoldDB" id="A0A1R4HFJ6"/>
<dbReference type="OrthoDB" id="5571890at2"/>